<organism evidence="1 2">
    <name type="scientific">Dissulfurirhabdus thermomarina</name>
    <dbReference type="NCBI Taxonomy" id="1765737"/>
    <lineage>
        <taxon>Bacteria</taxon>
        <taxon>Deltaproteobacteria</taxon>
        <taxon>Dissulfurirhabdaceae</taxon>
        <taxon>Dissulfurirhabdus</taxon>
    </lineage>
</organism>
<name>A0A6N9TSE4_DISTH</name>
<protein>
    <submittedName>
        <fullName evidence="1">Uncharacterized protein</fullName>
    </submittedName>
</protein>
<dbReference type="AlphaFoldDB" id="A0A6N9TSE4"/>
<evidence type="ECO:0000313" key="2">
    <source>
        <dbReference type="Proteomes" id="UP000469346"/>
    </source>
</evidence>
<sequence length="136" mass="14151">APPPPYDIRAAIGEFSSLRADLKLAVRAGGDAPKAVEAETIQALTRAGLWVTPDEAAADAVVICRVQVEDVPRSAPGWHYARAHGAAGVRDTADGRTAATFSAQVREAHVEADEARKKAARALAAKLAASVAALFQ</sequence>
<dbReference type="EMBL" id="JAAGRR010000109">
    <property type="protein sequence ID" value="NDY43013.1"/>
    <property type="molecule type" value="Genomic_DNA"/>
</dbReference>
<evidence type="ECO:0000313" key="1">
    <source>
        <dbReference type="EMBL" id="NDY43013.1"/>
    </source>
</evidence>
<dbReference type="RefSeq" id="WP_374001945.1">
    <property type="nucleotide sequence ID" value="NZ_JAAGRR010000109.1"/>
</dbReference>
<dbReference type="Proteomes" id="UP000469346">
    <property type="component" value="Unassembled WGS sequence"/>
</dbReference>
<proteinExistence type="predicted"/>
<gene>
    <name evidence="1" type="ORF">G3N55_09185</name>
</gene>
<accession>A0A6N9TSE4</accession>
<reference evidence="1 2" key="1">
    <citation type="submission" date="2020-02" db="EMBL/GenBank/DDBJ databases">
        <title>Comparative genomics of sulfur disproportionating microorganisms.</title>
        <authorList>
            <person name="Ward L.M."/>
            <person name="Bertran E."/>
            <person name="Johnston D.T."/>
        </authorList>
    </citation>
    <scope>NUCLEOTIDE SEQUENCE [LARGE SCALE GENOMIC DNA]</scope>
    <source>
        <strain evidence="1 2">DSM 100025</strain>
    </source>
</reference>
<feature type="non-terminal residue" evidence="1">
    <location>
        <position position="1"/>
    </location>
</feature>
<comment type="caution">
    <text evidence="1">The sequence shown here is derived from an EMBL/GenBank/DDBJ whole genome shotgun (WGS) entry which is preliminary data.</text>
</comment>
<keyword evidence="2" id="KW-1185">Reference proteome</keyword>